<dbReference type="GO" id="GO:0009253">
    <property type="term" value="P:peptidoglycan catabolic process"/>
    <property type="evidence" value="ECO:0007669"/>
    <property type="project" value="InterPro"/>
</dbReference>
<dbReference type="Pfam" id="PF04122">
    <property type="entry name" value="CW_binding_2"/>
    <property type="match status" value="3"/>
</dbReference>
<feature type="region of interest" description="Disordered" evidence="1">
    <location>
        <begin position="30"/>
        <end position="69"/>
    </location>
</feature>
<dbReference type="GO" id="GO:0008745">
    <property type="term" value="F:N-acetylmuramoyl-L-alanine amidase activity"/>
    <property type="evidence" value="ECO:0007669"/>
    <property type="project" value="InterPro"/>
</dbReference>
<feature type="chain" id="PRO_5041463951" evidence="2">
    <location>
        <begin position="20"/>
        <end position="496"/>
    </location>
</feature>
<evidence type="ECO:0000313" key="5">
    <source>
        <dbReference type="Proteomes" id="UP001171751"/>
    </source>
</evidence>
<evidence type="ECO:0000256" key="1">
    <source>
        <dbReference type="SAM" id="MobiDB-lite"/>
    </source>
</evidence>
<feature type="signal peptide" evidence="2">
    <location>
        <begin position="1"/>
        <end position="19"/>
    </location>
</feature>
<dbReference type="Gene3D" id="3.40.50.12090">
    <property type="match status" value="1"/>
</dbReference>
<dbReference type="SUPFAM" id="SSF53187">
    <property type="entry name" value="Zn-dependent exopeptidases"/>
    <property type="match status" value="1"/>
</dbReference>
<dbReference type="PANTHER" id="PTHR30032:SF8">
    <property type="entry name" value="GERMINATION-SPECIFIC N-ACETYLMURAMOYL-L-ALANINE AMIDASE"/>
    <property type="match status" value="1"/>
</dbReference>
<dbReference type="Gene3D" id="3.40.630.40">
    <property type="entry name" value="Zn-dependent exopeptidases"/>
    <property type="match status" value="1"/>
</dbReference>
<reference evidence="4" key="1">
    <citation type="submission" date="2023-07" db="EMBL/GenBank/DDBJ databases">
        <title>Between Cages and Wild: Unraveling the Impact of Captivity on Animal Microbiomes and Antimicrobial Resistance.</title>
        <authorList>
            <person name="Schmartz G.P."/>
            <person name="Rehner J."/>
            <person name="Schuff M.J."/>
            <person name="Becker S.L."/>
            <person name="Kravczyk M."/>
            <person name="Gurevich A."/>
            <person name="Francke R."/>
            <person name="Mueller R."/>
            <person name="Keller V."/>
            <person name="Keller A."/>
        </authorList>
    </citation>
    <scope>NUCLEOTIDE SEQUENCE</scope>
    <source>
        <strain evidence="4">S39M_St_73</strain>
    </source>
</reference>
<dbReference type="InterPro" id="IPR002508">
    <property type="entry name" value="MurNAc-LAA_cat"/>
</dbReference>
<comment type="caution">
    <text evidence="4">The sequence shown here is derived from an EMBL/GenBank/DDBJ whole genome shotgun (WGS) entry which is preliminary data.</text>
</comment>
<evidence type="ECO:0000256" key="2">
    <source>
        <dbReference type="SAM" id="SignalP"/>
    </source>
</evidence>
<keyword evidence="5" id="KW-1185">Reference proteome</keyword>
<dbReference type="InterPro" id="IPR007253">
    <property type="entry name" value="Cell_wall-bd_2"/>
</dbReference>
<dbReference type="InterPro" id="IPR051922">
    <property type="entry name" value="Bact_Sporulation_Assoc"/>
</dbReference>
<gene>
    <name evidence="4" type="ORF">Q4F26_01505</name>
</gene>
<keyword evidence="2" id="KW-0732">Signal</keyword>
<name>A0AA43UA85_9LACT</name>
<dbReference type="AlphaFoldDB" id="A0AA43UA85"/>
<dbReference type="Pfam" id="PF01520">
    <property type="entry name" value="Amidase_3"/>
    <property type="match status" value="1"/>
</dbReference>
<feature type="compositionally biased region" description="Acidic residues" evidence="1">
    <location>
        <begin position="57"/>
        <end position="67"/>
    </location>
</feature>
<protein>
    <submittedName>
        <fullName evidence="4">Cell wall-binding repeat-containing protein</fullName>
    </submittedName>
</protein>
<evidence type="ECO:0000259" key="3">
    <source>
        <dbReference type="Pfam" id="PF01520"/>
    </source>
</evidence>
<dbReference type="EMBL" id="JAUNQW010000004">
    <property type="protein sequence ID" value="MDO5456998.1"/>
    <property type="molecule type" value="Genomic_DNA"/>
</dbReference>
<sequence>MKFYKPLAKLMLLAGFAFAPLAVGESVQAEEGLPEELTQHQEAVPDESSDSQSFDPALEEPEFEEAAVESQVAVTENVTEEMEPVPQSEEEPTAHYIEAKEKETQSSTVDQAKVERVSGDTRYSNAVEVSKEGWTKSDDVFLANGDNYADALTGAPLAHLRDAPILLTRANHLENSTLQEIIRLQAKKVTVLGGKNSIHETVVQSLKDRGLTVERIGGVNRYHQAALVADEIEKIQGKNRDAFLASGTQFADALSIAEAAASRYLPIYLTEGNRLNKYVEEAAKDVNSFTIVGGPRTIQSSVEKSLKSLGHAPRRFSGADRYEVNRHLLSHYSMPRQHLYVVSGEDYADALTASVLAAKKKSGLLFVKNDNSSVLKQQTDFAMGGRGVLAFTLIGGKSTLSSKTMNFFSNYKKQVPQPPKDSDSRQVPLIFLDPGHGGSDPGAMAYGAVEKDLNLTMSKKIEQLLKNKGYAVATSRDKDVFVSMLDRSKMANDMGA</sequence>
<dbReference type="PANTHER" id="PTHR30032">
    <property type="entry name" value="N-ACETYLMURAMOYL-L-ALANINE AMIDASE-RELATED"/>
    <property type="match status" value="1"/>
</dbReference>
<feature type="non-terminal residue" evidence="4">
    <location>
        <position position="496"/>
    </location>
</feature>
<evidence type="ECO:0000313" key="4">
    <source>
        <dbReference type="EMBL" id="MDO5456998.1"/>
    </source>
</evidence>
<feature type="domain" description="MurNAc-LAA" evidence="3">
    <location>
        <begin position="430"/>
        <end position="496"/>
    </location>
</feature>
<dbReference type="Proteomes" id="UP001171751">
    <property type="component" value="Unassembled WGS sequence"/>
</dbReference>
<proteinExistence type="predicted"/>
<organism evidence="4 5">
    <name type="scientific">Atopococcus tabaci</name>
    <dbReference type="NCBI Taxonomy" id="269774"/>
    <lineage>
        <taxon>Bacteria</taxon>
        <taxon>Bacillati</taxon>
        <taxon>Bacillota</taxon>
        <taxon>Bacilli</taxon>
        <taxon>Lactobacillales</taxon>
        <taxon>Carnobacteriaceae</taxon>
        <taxon>Atopococcus</taxon>
    </lineage>
</organism>
<dbReference type="CDD" id="cd02696">
    <property type="entry name" value="MurNAc-LAA"/>
    <property type="match status" value="1"/>
</dbReference>
<accession>A0AA43UA85</accession>